<dbReference type="GO" id="GO:0006281">
    <property type="term" value="P:DNA repair"/>
    <property type="evidence" value="ECO:0007669"/>
    <property type="project" value="TreeGrafter"/>
</dbReference>
<dbReference type="GO" id="GO:0071479">
    <property type="term" value="P:cellular response to ionizing radiation"/>
    <property type="evidence" value="ECO:0007669"/>
    <property type="project" value="TreeGrafter"/>
</dbReference>
<dbReference type="Pfam" id="PF04139">
    <property type="entry name" value="Rad9"/>
    <property type="match status" value="1"/>
</dbReference>
<feature type="compositionally biased region" description="Acidic residues" evidence="1">
    <location>
        <begin position="395"/>
        <end position="407"/>
    </location>
</feature>
<name>A0AAD5S2I7_9FUNG</name>
<evidence type="ECO:0000313" key="2">
    <source>
        <dbReference type="EMBL" id="KAJ3035058.1"/>
    </source>
</evidence>
<feature type="compositionally biased region" description="Polar residues" evidence="1">
    <location>
        <begin position="178"/>
        <end position="204"/>
    </location>
</feature>
<dbReference type="PANTHER" id="PTHR15237:SF0">
    <property type="entry name" value="CELL CYCLE CHECKPOINT CONTROL PROTEIN"/>
    <property type="match status" value="1"/>
</dbReference>
<gene>
    <name evidence="2" type="primary">RAD9A</name>
    <name evidence="2" type="ORF">HK097_004302</name>
</gene>
<feature type="compositionally biased region" description="Basic and acidic residues" evidence="1">
    <location>
        <begin position="251"/>
        <end position="261"/>
    </location>
</feature>
<accession>A0AAD5S2I7</accession>
<dbReference type="Gene3D" id="3.70.10.10">
    <property type="match status" value="1"/>
</dbReference>
<feature type="compositionally biased region" description="Acidic residues" evidence="1">
    <location>
        <begin position="209"/>
        <end position="234"/>
    </location>
</feature>
<feature type="region of interest" description="Disordered" evidence="1">
    <location>
        <begin position="178"/>
        <end position="282"/>
    </location>
</feature>
<reference evidence="2" key="1">
    <citation type="submission" date="2020-05" db="EMBL/GenBank/DDBJ databases">
        <title>Phylogenomic resolution of chytrid fungi.</title>
        <authorList>
            <person name="Stajich J.E."/>
            <person name="Amses K."/>
            <person name="Simmons R."/>
            <person name="Seto K."/>
            <person name="Myers J."/>
            <person name="Bonds A."/>
            <person name="Quandt C.A."/>
            <person name="Barry K."/>
            <person name="Liu P."/>
            <person name="Grigoriev I."/>
            <person name="Longcore J.E."/>
            <person name="James T.Y."/>
        </authorList>
    </citation>
    <scope>NUCLEOTIDE SEQUENCE</scope>
    <source>
        <strain evidence="2">JEL0318</strain>
    </source>
</reference>
<comment type="caution">
    <text evidence="2">The sequence shown here is derived from an EMBL/GenBank/DDBJ whole genome shotgun (WGS) entry which is preliminary data.</text>
</comment>
<feature type="region of interest" description="Disordered" evidence="1">
    <location>
        <begin position="304"/>
        <end position="408"/>
    </location>
</feature>
<dbReference type="PANTHER" id="PTHR15237">
    <property type="entry name" value="DNA REPAIR PROTEIN RAD9"/>
    <property type="match status" value="1"/>
</dbReference>
<dbReference type="Proteomes" id="UP001212841">
    <property type="component" value="Unassembled WGS sequence"/>
</dbReference>
<evidence type="ECO:0000313" key="3">
    <source>
        <dbReference type="Proteomes" id="UP001212841"/>
    </source>
</evidence>
<feature type="region of interest" description="Disordered" evidence="1">
    <location>
        <begin position="429"/>
        <end position="454"/>
    </location>
</feature>
<dbReference type="GO" id="GO:0031573">
    <property type="term" value="P:mitotic intra-S DNA damage checkpoint signaling"/>
    <property type="evidence" value="ECO:0007669"/>
    <property type="project" value="TreeGrafter"/>
</dbReference>
<protein>
    <submittedName>
        <fullName evidence="2">Cell cycle checkpoint control protein rad9a</fullName>
    </submittedName>
</protein>
<dbReference type="EMBL" id="JADGJD010002088">
    <property type="protein sequence ID" value="KAJ3035058.1"/>
    <property type="molecule type" value="Genomic_DNA"/>
</dbReference>
<dbReference type="GO" id="GO:0030896">
    <property type="term" value="C:checkpoint clamp complex"/>
    <property type="evidence" value="ECO:0007669"/>
    <property type="project" value="InterPro"/>
</dbReference>
<dbReference type="GO" id="GO:0000076">
    <property type="term" value="P:DNA replication checkpoint signaling"/>
    <property type="evidence" value="ECO:0007669"/>
    <property type="project" value="TreeGrafter"/>
</dbReference>
<evidence type="ECO:0000256" key="1">
    <source>
        <dbReference type="SAM" id="MobiDB-lite"/>
    </source>
</evidence>
<proteinExistence type="predicted"/>
<dbReference type="InterPro" id="IPR007268">
    <property type="entry name" value="Rad9/Ddc1"/>
</dbReference>
<organism evidence="2 3">
    <name type="scientific">Rhizophlyctis rosea</name>
    <dbReference type="NCBI Taxonomy" id="64517"/>
    <lineage>
        <taxon>Eukaryota</taxon>
        <taxon>Fungi</taxon>
        <taxon>Fungi incertae sedis</taxon>
        <taxon>Chytridiomycota</taxon>
        <taxon>Chytridiomycota incertae sedis</taxon>
        <taxon>Chytridiomycetes</taxon>
        <taxon>Rhizophlyctidales</taxon>
        <taxon>Rhizophlyctidaceae</taxon>
        <taxon>Rhizophlyctis</taxon>
    </lineage>
</organism>
<keyword evidence="3" id="KW-1185">Reference proteome</keyword>
<sequence length="471" mass="52287">MPHPAEPVSRQLFTSLTEPAGILKTHKLQYEPAKPLNLVYSKHTCKHRWTANHKVIHEWLSHFQAKLEEVTMWCGNDSMALKSFTEGWGGTDKNAPGQRSLQTELQVDVGDFDLYEVRNDVVITFTLKYLKAILSFAEAMGQPVTAYFDASGQPITFCVSQSSPELYIGDFVLATTNNGDDQESEFASQSSRPIPSETSQQRPRNQQEREDDVGEEAGAYDDGEQPEVDEDEEVPPSPPGFGAGMRSLVAELDRSRKEEARGVPGNIAMPADPSRRPTDLDNEWYENDLFTLDDGMEEEIRNIELSQGARARSESPESPSALRSASYIPEYTMGREPMQEDNPNPDTSFVAPSPGAGPYPVLFKAPEPLRRGSEGAEQTPEAGPSKSLRRPRMVEEEEEVCDVEPEILDPTPPFRRVVVCQFARFDHVRNNRDALPPPVDPGGRSSGSNESVSAAVEKELDGLLQLLEIEP</sequence>
<dbReference type="AlphaFoldDB" id="A0AAD5S2I7"/>